<feature type="compositionally biased region" description="Basic and acidic residues" evidence="1">
    <location>
        <begin position="98"/>
        <end position="123"/>
    </location>
</feature>
<feature type="compositionally biased region" description="Basic residues" evidence="1">
    <location>
        <begin position="77"/>
        <end position="89"/>
    </location>
</feature>
<comment type="caution">
    <text evidence="2">The sequence shown here is derived from an EMBL/GenBank/DDBJ whole genome shotgun (WGS) entry which is preliminary data.</text>
</comment>
<evidence type="ECO:0000256" key="1">
    <source>
        <dbReference type="SAM" id="MobiDB-lite"/>
    </source>
</evidence>
<proteinExistence type="predicted"/>
<sequence length="123" mass="14371">MPLSRLIWSNSEVRDKSPVWLLISNFNLSFNPFEPSASTRFPLRYVTSQPSTSKLESPSAPNIEFRTPNELFRYSKISKPHKRKRKGRKSIILTSTPNKEELEMEESKKKEAQWKKDAKKMSI</sequence>
<organism evidence="2 3">
    <name type="scientific">Cryptolaemus montrouzieri</name>
    <dbReference type="NCBI Taxonomy" id="559131"/>
    <lineage>
        <taxon>Eukaryota</taxon>
        <taxon>Metazoa</taxon>
        <taxon>Ecdysozoa</taxon>
        <taxon>Arthropoda</taxon>
        <taxon>Hexapoda</taxon>
        <taxon>Insecta</taxon>
        <taxon>Pterygota</taxon>
        <taxon>Neoptera</taxon>
        <taxon>Endopterygota</taxon>
        <taxon>Coleoptera</taxon>
        <taxon>Polyphaga</taxon>
        <taxon>Cucujiformia</taxon>
        <taxon>Coccinelloidea</taxon>
        <taxon>Coccinellidae</taxon>
        <taxon>Scymninae</taxon>
        <taxon>Scymnini</taxon>
        <taxon>Cryptolaemus</taxon>
    </lineage>
</organism>
<evidence type="ECO:0000313" key="3">
    <source>
        <dbReference type="Proteomes" id="UP001516400"/>
    </source>
</evidence>
<dbReference type="AlphaFoldDB" id="A0ABD2NGI0"/>
<feature type="region of interest" description="Disordered" evidence="1">
    <location>
        <begin position="77"/>
        <end position="123"/>
    </location>
</feature>
<dbReference type="EMBL" id="JABFTP020000103">
    <property type="protein sequence ID" value="KAL3277660.1"/>
    <property type="molecule type" value="Genomic_DNA"/>
</dbReference>
<reference evidence="2 3" key="1">
    <citation type="journal article" date="2021" name="BMC Biol.">
        <title>Horizontally acquired antibacterial genes associated with adaptive radiation of ladybird beetles.</title>
        <authorList>
            <person name="Li H.S."/>
            <person name="Tang X.F."/>
            <person name="Huang Y.H."/>
            <person name="Xu Z.Y."/>
            <person name="Chen M.L."/>
            <person name="Du X.Y."/>
            <person name="Qiu B.Y."/>
            <person name="Chen P.T."/>
            <person name="Zhang W."/>
            <person name="Slipinski A."/>
            <person name="Escalona H.E."/>
            <person name="Waterhouse R.M."/>
            <person name="Zwick A."/>
            <person name="Pang H."/>
        </authorList>
    </citation>
    <scope>NUCLEOTIDE SEQUENCE [LARGE SCALE GENOMIC DNA]</scope>
    <source>
        <strain evidence="2">SYSU2018</strain>
    </source>
</reference>
<name>A0ABD2NGI0_9CUCU</name>
<evidence type="ECO:0000313" key="2">
    <source>
        <dbReference type="EMBL" id="KAL3277660.1"/>
    </source>
</evidence>
<accession>A0ABD2NGI0</accession>
<dbReference type="Proteomes" id="UP001516400">
    <property type="component" value="Unassembled WGS sequence"/>
</dbReference>
<gene>
    <name evidence="2" type="ORF">HHI36_013006</name>
</gene>
<protein>
    <submittedName>
        <fullName evidence="2">Uncharacterized protein</fullName>
    </submittedName>
</protein>
<keyword evidence="3" id="KW-1185">Reference proteome</keyword>